<dbReference type="Gene3D" id="1.20.58.2200">
    <property type="match status" value="1"/>
</dbReference>
<feature type="compositionally biased region" description="Low complexity" evidence="2">
    <location>
        <begin position="131"/>
        <end position="155"/>
    </location>
</feature>
<accession>A0ABW8PYS9</accession>
<feature type="coiled-coil region" evidence="1">
    <location>
        <begin position="292"/>
        <end position="319"/>
    </location>
</feature>
<sequence>MGLMAAEQDVGLVPSERALSAEEWRTALVSTHTPAGRRVQVGPRDTLWSLARVHRPANDITIKQAMLAIRDANPHAFPSRNINEMEAGSHLIIPSAAAMRSRTAAQAEEEVRRQNQLWVSSRAPEPPAPVRPAASRPAPSVAAPAAQPAAERPVPSARPATPEPSLQLSAAAAEATELRATQQRLNAVEEELQGVERERDELAERLADMQQQVNTLQSLIRLKDDQLSDLEQQLIDRPQVIVEVPAPQAEPVRVPPVAAAPLQGLEAVKAQPLPYALAGGLGLVTLLLLWGLLAARRRLAQAEQAAQVAQEKHKTLEEDLLAAHNATSSDFDLDVHAHPLNELDELEAGDELQDLSAELDQDPLSDAALSSLTQPAASAGDDTASLATEQPIDPLIEAESLMAYGRLEQAAKLLEAAIVAQPEREDLRLKLLELLVELDDQPQFAHQHQALVQAGVSTAAMHKAEDLARLMSQAQQEAIETPAEPALSEPQELDLGEMDLGEMAFDELDLEELDLADASPAQEPHSSQPINAPESDESHAADAKLETFDLDAGDFSDLDLGEVDLEELDLSEFDLETPAADERPAAAPEAAQNELSADDELDLLLAATQEEAPAPAASVAVEPEAADFDFELDLDQPLEAQELEADLVEVADFDPVQPNQEASDFLSALDGLDPDDQKAEVSTQSVADPQIDAELSALSEDLSELESLMIHEDLQGADDLVELETPAAPAESHPLESDPQIQPSSAQQQPEQDWDLELATDQLDGLDALGDLDDLDFAAEESEWTTQLDLATAYIEMGDKQGARDILEKIVELADPDHAATAQQMLEQLG</sequence>
<dbReference type="RefSeq" id="WP_405339268.1">
    <property type="nucleotide sequence ID" value="NZ_JBANFI010000004.1"/>
</dbReference>
<name>A0ABW8PYS9_9GAMM</name>
<dbReference type="NCBIfam" id="TIGR03505">
    <property type="entry name" value="FimV_core"/>
    <property type="match status" value="1"/>
</dbReference>
<reference evidence="3 4" key="1">
    <citation type="submission" date="2024-02" db="EMBL/GenBank/DDBJ databases">
        <title>Marinospirillum sp. MEB 164 isolated from Lonar lake sediment.</title>
        <authorList>
            <person name="Joshi A."/>
            <person name="Thite S."/>
        </authorList>
    </citation>
    <scope>NUCLEOTIDE SEQUENCE [LARGE SCALE GENOMIC DNA]</scope>
    <source>
        <strain evidence="3 4">MEB164</strain>
    </source>
</reference>
<feature type="region of interest" description="Disordered" evidence="2">
    <location>
        <begin position="103"/>
        <end position="169"/>
    </location>
</feature>
<protein>
    <submittedName>
        <fullName evidence="3">FimV/HubP family polar landmark protein</fullName>
    </submittedName>
</protein>
<dbReference type="NCBIfam" id="TIGR03504">
    <property type="entry name" value="FimV_Cterm"/>
    <property type="match status" value="1"/>
</dbReference>
<feature type="compositionally biased region" description="Low complexity" evidence="2">
    <location>
        <begin position="737"/>
        <end position="751"/>
    </location>
</feature>
<evidence type="ECO:0000256" key="2">
    <source>
        <dbReference type="SAM" id="MobiDB-lite"/>
    </source>
</evidence>
<feature type="region of interest" description="Disordered" evidence="2">
    <location>
        <begin position="727"/>
        <end position="753"/>
    </location>
</feature>
<evidence type="ECO:0000313" key="3">
    <source>
        <dbReference type="EMBL" id="MFK7161006.1"/>
    </source>
</evidence>
<gene>
    <name evidence="3" type="ORF">V6U78_08155</name>
</gene>
<dbReference type="InterPro" id="IPR020012">
    <property type="entry name" value="LysM_FimV"/>
</dbReference>
<evidence type="ECO:0000256" key="1">
    <source>
        <dbReference type="SAM" id="Coils"/>
    </source>
</evidence>
<dbReference type="InterPro" id="IPR020011">
    <property type="entry name" value="FimV_C"/>
</dbReference>
<dbReference type="Proteomes" id="UP001621714">
    <property type="component" value="Unassembled WGS sequence"/>
</dbReference>
<evidence type="ECO:0000313" key="4">
    <source>
        <dbReference type="Proteomes" id="UP001621714"/>
    </source>
</evidence>
<feature type="region of interest" description="Disordered" evidence="2">
    <location>
        <begin position="667"/>
        <end position="688"/>
    </location>
</feature>
<dbReference type="InterPro" id="IPR038440">
    <property type="entry name" value="FimV_C_sf"/>
</dbReference>
<dbReference type="EMBL" id="JBANFI010000004">
    <property type="protein sequence ID" value="MFK7161006.1"/>
    <property type="molecule type" value="Genomic_DNA"/>
</dbReference>
<comment type="caution">
    <text evidence="3">The sequence shown here is derived from an EMBL/GenBank/DDBJ whole genome shotgun (WGS) entry which is preliminary data.</text>
</comment>
<proteinExistence type="predicted"/>
<keyword evidence="1" id="KW-0175">Coiled coil</keyword>
<feature type="coiled-coil region" evidence="1">
    <location>
        <begin position="171"/>
        <end position="233"/>
    </location>
</feature>
<keyword evidence="4" id="KW-1185">Reference proteome</keyword>
<organism evidence="3 4">
    <name type="scientific">Marinospirillum alkalitolerans</name>
    <dbReference type="NCBI Taxonomy" id="3123374"/>
    <lineage>
        <taxon>Bacteria</taxon>
        <taxon>Pseudomonadati</taxon>
        <taxon>Pseudomonadota</taxon>
        <taxon>Gammaproteobacteria</taxon>
        <taxon>Oceanospirillales</taxon>
        <taxon>Oceanospirillaceae</taxon>
        <taxon>Marinospirillum</taxon>
    </lineage>
</organism>
<feature type="region of interest" description="Disordered" evidence="2">
    <location>
        <begin position="519"/>
        <end position="540"/>
    </location>
</feature>